<dbReference type="Proteomes" id="UP001055811">
    <property type="component" value="Linkage Group LG07"/>
</dbReference>
<evidence type="ECO:0000313" key="2">
    <source>
        <dbReference type="Proteomes" id="UP001055811"/>
    </source>
</evidence>
<organism evidence="1 2">
    <name type="scientific">Cichorium intybus</name>
    <name type="common">Chicory</name>
    <dbReference type="NCBI Taxonomy" id="13427"/>
    <lineage>
        <taxon>Eukaryota</taxon>
        <taxon>Viridiplantae</taxon>
        <taxon>Streptophyta</taxon>
        <taxon>Embryophyta</taxon>
        <taxon>Tracheophyta</taxon>
        <taxon>Spermatophyta</taxon>
        <taxon>Magnoliopsida</taxon>
        <taxon>eudicotyledons</taxon>
        <taxon>Gunneridae</taxon>
        <taxon>Pentapetalae</taxon>
        <taxon>asterids</taxon>
        <taxon>campanulids</taxon>
        <taxon>Asterales</taxon>
        <taxon>Asteraceae</taxon>
        <taxon>Cichorioideae</taxon>
        <taxon>Cichorieae</taxon>
        <taxon>Cichoriinae</taxon>
        <taxon>Cichorium</taxon>
    </lineage>
</organism>
<sequence length="406" mass="44722">MTEFLDLETQDVVRMPWNVLPGTKQVVAQCIITISAIYTPLTPLPKTTPLLLYSPLRCRNCRSVLNPFSIVDFSTKTWICSFCLTATTSPTTTNQSQRTISQPNSSLNTCIIEEEIGFLRSGLPRAIGQIPGNSLVGLITFGSKDQVLEQMGFFLKKARPATGGGPGTRDAHLHDNVSRFLLLASECEFAINPVLDELQKDSWPVPGDQRAARCTGTALIVAVQLLGACVPGSNARIMVFLGGPSSEGSGCIVSKSLSEPIRSHKDLDKDSSPYYHREVKLYEGLSKQLLHQGHVLDVFACAVVLLIRTIHLHSSYLHGYRLFLSSYSTCDALNSYRAEPALLDIASIAPNRILLLDSYFTVIVFHGSTIAQWRKAGYQNEPEHELLRAPVDDVKAIVKERFHVPV</sequence>
<name>A0ACB9AP32_CICIN</name>
<keyword evidence="2" id="KW-1185">Reference proteome</keyword>
<comment type="caution">
    <text evidence="1">The sequence shown here is derived from an EMBL/GenBank/DDBJ whole genome shotgun (WGS) entry which is preliminary data.</text>
</comment>
<accession>A0ACB9AP32</accession>
<evidence type="ECO:0000313" key="1">
    <source>
        <dbReference type="EMBL" id="KAI3711251.1"/>
    </source>
</evidence>
<gene>
    <name evidence="1" type="ORF">L2E82_41207</name>
</gene>
<reference evidence="1 2" key="2">
    <citation type="journal article" date="2022" name="Mol. Ecol. Resour.">
        <title>The genomes of chicory, endive, great burdock and yacon provide insights into Asteraceae paleo-polyploidization history and plant inulin production.</title>
        <authorList>
            <person name="Fan W."/>
            <person name="Wang S."/>
            <person name="Wang H."/>
            <person name="Wang A."/>
            <person name="Jiang F."/>
            <person name="Liu H."/>
            <person name="Zhao H."/>
            <person name="Xu D."/>
            <person name="Zhang Y."/>
        </authorList>
    </citation>
    <scope>NUCLEOTIDE SEQUENCE [LARGE SCALE GENOMIC DNA]</scope>
    <source>
        <strain evidence="2">cv. Punajuju</strain>
        <tissue evidence="1">Leaves</tissue>
    </source>
</reference>
<reference evidence="2" key="1">
    <citation type="journal article" date="2022" name="Mol. Ecol. Resour.">
        <title>The genomes of chicory, endive, great burdock and yacon provide insights into Asteraceae palaeo-polyploidization history and plant inulin production.</title>
        <authorList>
            <person name="Fan W."/>
            <person name="Wang S."/>
            <person name="Wang H."/>
            <person name="Wang A."/>
            <person name="Jiang F."/>
            <person name="Liu H."/>
            <person name="Zhao H."/>
            <person name="Xu D."/>
            <person name="Zhang Y."/>
        </authorList>
    </citation>
    <scope>NUCLEOTIDE SEQUENCE [LARGE SCALE GENOMIC DNA]</scope>
    <source>
        <strain evidence="2">cv. Punajuju</strain>
    </source>
</reference>
<dbReference type="EMBL" id="CM042015">
    <property type="protein sequence ID" value="KAI3711251.1"/>
    <property type="molecule type" value="Genomic_DNA"/>
</dbReference>
<proteinExistence type="predicted"/>
<protein>
    <submittedName>
        <fullName evidence="1">Uncharacterized protein</fullName>
    </submittedName>
</protein>